<evidence type="ECO:0000256" key="2">
    <source>
        <dbReference type="ARBA" id="ARBA00012438"/>
    </source>
</evidence>
<dbReference type="PANTHER" id="PTHR43047">
    <property type="entry name" value="TWO-COMPONENT HISTIDINE PROTEIN KINASE"/>
    <property type="match status" value="1"/>
</dbReference>
<feature type="domain" description="Histidine kinase" evidence="8">
    <location>
        <begin position="312"/>
        <end position="536"/>
    </location>
</feature>
<dbReference type="InterPro" id="IPR005467">
    <property type="entry name" value="His_kinase_dom"/>
</dbReference>
<comment type="catalytic activity">
    <reaction evidence="1">
        <text>ATP + protein L-histidine = ADP + protein N-phospho-L-histidine.</text>
        <dbReference type="EC" id="2.7.13.3"/>
    </reaction>
</comment>
<evidence type="ECO:0000256" key="3">
    <source>
        <dbReference type="ARBA" id="ARBA00022553"/>
    </source>
</evidence>
<dbReference type="PRINTS" id="PR00344">
    <property type="entry name" value="BCTRLSENSOR"/>
</dbReference>
<feature type="transmembrane region" description="Helical" evidence="7">
    <location>
        <begin position="230"/>
        <end position="249"/>
    </location>
</feature>
<dbReference type="EMBL" id="JACQMI010000005">
    <property type="protein sequence ID" value="MBI4132588.1"/>
    <property type="molecule type" value="Genomic_DNA"/>
</dbReference>
<dbReference type="InterPro" id="IPR004358">
    <property type="entry name" value="Sig_transdc_His_kin-like_C"/>
</dbReference>
<dbReference type="SMART" id="SM00388">
    <property type="entry name" value="HisKA"/>
    <property type="match status" value="1"/>
</dbReference>
<dbReference type="InterPro" id="IPR031621">
    <property type="entry name" value="HisKA_7TM"/>
</dbReference>
<proteinExistence type="predicted"/>
<dbReference type="PANTHER" id="PTHR43047:SF72">
    <property type="entry name" value="OSMOSENSING HISTIDINE PROTEIN KINASE SLN1"/>
    <property type="match status" value="1"/>
</dbReference>
<feature type="coiled-coil region" evidence="6">
    <location>
        <begin position="278"/>
        <end position="305"/>
    </location>
</feature>
<dbReference type="InterPro" id="IPR003661">
    <property type="entry name" value="HisK_dim/P_dom"/>
</dbReference>
<feature type="transmembrane region" description="Helical" evidence="7">
    <location>
        <begin position="33"/>
        <end position="54"/>
    </location>
</feature>
<dbReference type="SUPFAM" id="SSF55874">
    <property type="entry name" value="ATPase domain of HSP90 chaperone/DNA topoisomerase II/histidine kinase"/>
    <property type="match status" value="1"/>
</dbReference>
<dbReference type="GO" id="GO:0005886">
    <property type="term" value="C:plasma membrane"/>
    <property type="evidence" value="ECO:0007669"/>
    <property type="project" value="TreeGrafter"/>
</dbReference>
<dbReference type="Pfam" id="PF00512">
    <property type="entry name" value="HisKA"/>
    <property type="match status" value="1"/>
</dbReference>
<keyword evidence="5" id="KW-0418">Kinase</keyword>
<dbReference type="EC" id="2.7.13.3" evidence="2"/>
<dbReference type="Gene3D" id="3.30.565.10">
    <property type="entry name" value="Histidine kinase-like ATPase, C-terminal domain"/>
    <property type="match status" value="1"/>
</dbReference>
<evidence type="ECO:0000256" key="6">
    <source>
        <dbReference type="SAM" id="Coils"/>
    </source>
</evidence>
<keyword evidence="7" id="KW-0472">Membrane</keyword>
<keyword evidence="4" id="KW-0808">Transferase</keyword>
<dbReference type="SUPFAM" id="SSF47384">
    <property type="entry name" value="Homodimeric domain of signal transducing histidine kinase"/>
    <property type="match status" value="1"/>
</dbReference>
<dbReference type="Pfam" id="PF02518">
    <property type="entry name" value="HATPase_c"/>
    <property type="match status" value="1"/>
</dbReference>
<dbReference type="FunFam" id="3.30.565.10:FF:000006">
    <property type="entry name" value="Sensor histidine kinase WalK"/>
    <property type="match status" value="1"/>
</dbReference>
<dbReference type="GO" id="GO:0009927">
    <property type="term" value="F:histidine phosphotransfer kinase activity"/>
    <property type="evidence" value="ECO:0007669"/>
    <property type="project" value="TreeGrafter"/>
</dbReference>
<sequence>MDIRDIILLVSAAFNATLAGVIVFHNPKSRSNILYSLAALGAALWAIGIAFFRLSDFPAALSIARFYYVAAALIAAFFLRFAIVFPEEAAKPWPLLRYILFYLPIGFIIFLLLGRSFLESYAAGPDGKIIHLGPGYLFYIVYFVSYVGAAFWILIRKFRQAVGVARAQLWFVMAGVGIAMAIGMWFNLFLPFAGNYQLIWVGPPFTMVMVGFIAYAIFKHNLYNIKVIATEAFGTVLALVLLIRLFASVSATEVILNALILGVASVIVFLLIRSVLKEVEQREKIQSLATELSAANEELKRLDAAKSEFISIAGHQLRAPLTVIKGYVSLLLEGTLGDASEKVKDSMKKVYFSAEQLVRLIADLLDLSRIEAGRLRYEFRRVMMDDIVAEAVRELEVNAKAKGLAFSYENRNTAKRSVNADIDKMREVVLNLIDNAIKYTAVGRVNVTLYPEVRKGREWLMFKVEDTGLGIRSADIPRLFTKFARTEEAKRVQAEGMGLGLYIVKRIVEDHGGKCWVESPGLGHGSTFYAALPTAA</sequence>
<evidence type="ECO:0000256" key="4">
    <source>
        <dbReference type="ARBA" id="ARBA00022679"/>
    </source>
</evidence>
<keyword evidence="7" id="KW-0812">Transmembrane</keyword>
<dbReference type="AlphaFoldDB" id="A0A932YWF0"/>
<dbReference type="Gene3D" id="1.10.287.130">
    <property type="match status" value="1"/>
</dbReference>
<feature type="transmembrane region" description="Helical" evidence="7">
    <location>
        <begin position="136"/>
        <end position="155"/>
    </location>
</feature>
<evidence type="ECO:0000256" key="7">
    <source>
        <dbReference type="SAM" id="Phobius"/>
    </source>
</evidence>
<gene>
    <name evidence="9" type="ORF">HY473_00605</name>
</gene>
<evidence type="ECO:0000313" key="10">
    <source>
        <dbReference type="Proteomes" id="UP000756703"/>
    </source>
</evidence>
<dbReference type="CDD" id="cd00082">
    <property type="entry name" value="HisKA"/>
    <property type="match status" value="1"/>
</dbReference>
<keyword evidence="3" id="KW-0597">Phosphoprotein</keyword>
<dbReference type="PROSITE" id="PS50109">
    <property type="entry name" value="HIS_KIN"/>
    <property type="match status" value="1"/>
</dbReference>
<evidence type="ECO:0000259" key="8">
    <source>
        <dbReference type="PROSITE" id="PS50109"/>
    </source>
</evidence>
<dbReference type="Pfam" id="PF16927">
    <property type="entry name" value="HisKA_7TM"/>
    <property type="match status" value="1"/>
</dbReference>
<evidence type="ECO:0000313" key="9">
    <source>
        <dbReference type="EMBL" id="MBI4132588.1"/>
    </source>
</evidence>
<feature type="transmembrane region" description="Helical" evidence="7">
    <location>
        <begin position="167"/>
        <end position="186"/>
    </location>
</feature>
<feature type="transmembrane region" description="Helical" evidence="7">
    <location>
        <begin position="198"/>
        <end position="218"/>
    </location>
</feature>
<reference evidence="9" key="1">
    <citation type="submission" date="2020-07" db="EMBL/GenBank/DDBJ databases">
        <title>Huge and variable diversity of episymbiotic CPR bacteria and DPANN archaea in groundwater ecosystems.</title>
        <authorList>
            <person name="He C.Y."/>
            <person name="Keren R."/>
            <person name="Whittaker M."/>
            <person name="Farag I.F."/>
            <person name="Doudna J."/>
            <person name="Cate J.H.D."/>
            <person name="Banfield J.F."/>
        </authorList>
    </citation>
    <scope>NUCLEOTIDE SEQUENCE</scope>
    <source>
        <strain evidence="9">NC_groundwater_1225_Ag_S-0.1um_56_177</strain>
    </source>
</reference>
<name>A0A932YWF0_9BACT</name>
<accession>A0A932YWF0</accession>
<dbReference type="InterPro" id="IPR036890">
    <property type="entry name" value="HATPase_C_sf"/>
</dbReference>
<dbReference type="Proteomes" id="UP000756703">
    <property type="component" value="Unassembled WGS sequence"/>
</dbReference>
<evidence type="ECO:0000256" key="5">
    <source>
        <dbReference type="ARBA" id="ARBA00022777"/>
    </source>
</evidence>
<comment type="caution">
    <text evidence="9">The sequence shown here is derived from an EMBL/GenBank/DDBJ whole genome shotgun (WGS) entry which is preliminary data.</text>
</comment>
<evidence type="ECO:0000256" key="1">
    <source>
        <dbReference type="ARBA" id="ARBA00000085"/>
    </source>
</evidence>
<protein>
    <recommendedName>
        <fullName evidence="2">histidine kinase</fullName>
        <ecNumber evidence="2">2.7.13.3</ecNumber>
    </recommendedName>
</protein>
<dbReference type="SMART" id="SM00387">
    <property type="entry name" value="HATPase_c"/>
    <property type="match status" value="1"/>
</dbReference>
<keyword evidence="6" id="KW-0175">Coiled coil</keyword>
<organism evidence="9 10">
    <name type="scientific">Candidatus Sungiibacteriota bacterium</name>
    <dbReference type="NCBI Taxonomy" id="2750080"/>
    <lineage>
        <taxon>Bacteria</taxon>
        <taxon>Candidatus Sungiibacteriota</taxon>
    </lineage>
</organism>
<dbReference type="InterPro" id="IPR036097">
    <property type="entry name" value="HisK_dim/P_sf"/>
</dbReference>
<feature type="transmembrane region" description="Helical" evidence="7">
    <location>
        <begin position="95"/>
        <end position="116"/>
    </location>
</feature>
<feature type="transmembrane region" description="Helical" evidence="7">
    <location>
        <begin position="66"/>
        <end position="83"/>
    </location>
</feature>
<keyword evidence="7" id="KW-1133">Transmembrane helix</keyword>
<feature type="transmembrane region" description="Helical" evidence="7">
    <location>
        <begin position="6"/>
        <end position="26"/>
    </location>
</feature>
<dbReference type="GO" id="GO:0000155">
    <property type="term" value="F:phosphorelay sensor kinase activity"/>
    <property type="evidence" value="ECO:0007669"/>
    <property type="project" value="InterPro"/>
</dbReference>
<dbReference type="InterPro" id="IPR003594">
    <property type="entry name" value="HATPase_dom"/>
</dbReference>
<feature type="transmembrane region" description="Helical" evidence="7">
    <location>
        <begin position="255"/>
        <end position="276"/>
    </location>
</feature>